<feature type="region of interest" description="Disordered" evidence="1">
    <location>
        <begin position="187"/>
        <end position="209"/>
    </location>
</feature>
<proteinExistence type="predicted"/>
<name>A0A9W8PIB3_9HYPO</name>
<evidence type="ECO:0008006" key="5">
    <source>
        <dbReference type="Google" id="ProtNLM"/>
    </source>
</evidence>
<keyword evidence="2" id="KW-0812">Transmembrane</keyword>
<dbReference type="Proteomes" id="UP001152130">
    <property type="component" value="Unassembled WGS sequence"/>
</dbReference>
<dbReference type="InterPro" id="IPR035992">
    <property type="entry name" value="Ricin_B-like_lectins"/>
</dbReference>
<accession>A0A9W8PIB3</accession>
<evidence type="ECO:0000313" key="4">
    <source>
        <dbReference type="Proteomes" id="UP001152130"/>
    </source>
</evidence>
<dbReference type="CDD" id="cd00161">
    <property type="entry name" value="beta-trefoil_Ricin-like"/>
    <property type="match status" value="1"/>
</dbReference>
<evidence type="ECO:0000256" key="1">
    <source>
        <dbReference type="SAM" id="MobiDB-lite"/>
    </source>
</evidence>
<evidence type="ECO:0000256" key="2">
    <source>
        <dbReference type="SAM" id="Phobius"/>
    </source>
</evidence>
<dbReference type="AlphaFoldDB" id="A0A9W8PIB3"/>
<protein>
    <recommendedName>
        <fullName evidence="5">Ricin B lectin domain-containing protein</fullName>
    </recommendedName>
</protein>
<dbReference type="PANTHER" id="PTHR16861:SF4">
    <property type="entry name" value="SH3 DOMAIN PROTEIN (AFU_ORTHOLOGUE AFUA_1G13610)"/>
    <property type="match status" value="1"/>
</dbReference>
<comment type="caution">
    <text evidence="3">The sequence shown here is derived from an EMBL/GenBank/DDBJ whole genome shotgun (WGS) entry which is preliminary data.</text>
</comment>
<dbReference type="OrthoDB" id="4158815at2759"/>
<sequence>MSDPVPATELDPNVWYHVTEQNVDKDYKTNWQSILQMNQDPKVKDDNLHVWPVKTDDGNVSAFWQFQPMEATPGRYRLRYSQTGADVQLSVCLQSDGDEKDTETRPCLRNATNHATQQWDVFEFKSNSTYRFINVHNGTGYHMDCTPSGSVFMSPDVDDRPYQSAQHWLMTSASNVNDSAYSTVAAENSSSTSSKSSTSTTAPVSESSDHKELSSGAIAGIAVGVVLGVIVVAGTLAAYFIWKSRKKKNAATGSKTTTTNNGWYGSAI</sequence>
<dbReference type="Gene3D" id="2.80.10.50">
    <property type="match status" value="1"/>
</dbReference>
<gene>
    <name evidence="3" type="ORF">NW766_010120</name>
</gene>
<keyword evidence="2" id="KW-0472">Membrane</keyword>
<keyword evidence="4" id="KW-1185">Reference proteome</keyword>
<dbReference type="PANTHER" id="PTHR16861">
    <property type="entry name" value="GLYCOPROTEIN 38"/>
    <property type="match status" value="1"/>
</dbReference>
<evidence type="ECO:0000313" key="3">
    <source>
        <dbReference type="EMBL" id="KAJ4007435.1"/>
    </source>
</evidence>
<dbReference type="SUPFAM" id="SSF50370">
    <property type="entry name" value="Ricin B-like lectins"/>
    <property type="match status" value="1"/>
</dbReference>
<organism evidence="3 4">
    <name type="scientific">Fusarium irregulare</name>
    <dbReference type="NCBI Taxonomy" id="2494466"/>
    <lineage>
        <taxon>Eukaryota</taxon>
        <taxon>Fungi</taxon>
        <taxon>Dikarya</taxon>
        <taxon>Ascomycota</taxon>
        <taxon>Pezizomycotina</taxon>
        <taxon>Sordariomycetes</taxon>
        <taxon>Hypocreomycetidae</taxon>
        <taxon>Hypocreales</taxon>
        <taxon>Nectriaceae</taxon>
        <taxon>Fusarium</taxon>
        <taxon>Fusarium incarnatum-equiseti species complex</taxon>
    </lineage>
</organism>
<dbReference type="EMBL" id="JAPDHF010000017">
    <property type="protein sequence ID" value="KAJ4007435.1"/>
    <property type="molecule type" value="Genomic_DNA"/>
</dbReference>
<feature type="compositionally biased region" description="Low complexity" evidence="1">
    <location>
        <begin position="189"/>
        <end position="201"/>
    </location>
</feature>
<feature type="transmembrane region" description="Helical" evidence="2">
    <location>
        <begin position="217"/>
        <end position="242"/>
    </location>
</feature>
<reference evidence="3" key="1">
    <citation type="submission" date="2022-10" db="EMBL/GenBank/DDBJ databases">
        <title>Fusarium specimens isolated from Avocado Roots.</title>
        <authorList>
            <person name="Stajich J."/>
            <person name="Roper C."/>
            <person name="Heimlech-Rivalta G."/>
        </authorList>
    </citation>
    <scope>NUCLEOTIDE SEQUENCE</scope>
    <source>
        <strain evidence="3">CF00143</strain>
    </source>
</reference>
<keyword evidence="2" id="KW-1133">Transmembrane helix</keyword>